<reference evidence="3 4" key="1">
    <citation type="submission" date="2024-01" db="EMBL/GenBank/DDBJ databases">
        <title>Complete Genome Sequence of Alkalicoccus halolimnae BZ-SZ-XJ29T, a Moderately Halophilic Bacterium Isolated from a Salt Lake.</title>
        <authorList>
            <person name="Zhao B."/>
        </authorList>
    </citation>
    <scope>NUCLEOTIDE SEQUENCE [LARGE SCALE GENOMIC DNA]</scope>
    <source>
        <strain evidence="3 4">BZ-SZ-XJ29</strain>
    </source>
</reference>
<dbReference type="Pfam" id="PF08327">
    <property type="entry name" value="AHSA1"/>
    <property type="match status" value="1"/>
</dbReference>
<feature type="domain" description="Activator of Hsp90 ATPase homologue 1/2-like C-terminal" evidence="2">
    <location>
        <begin position="41"/>
        <end position="155"/>
    </location>
</feature>
<organism evidence="3 4">
    <name type="scientific">Alkalicoccus halolimnae</name>
    <dbReference type="NCBI Taxonomy" id="1667239"/>
    <lineage>
        <taxon>Bacteria</taxon>
        <taxon>Bacillati</taxon>
        <taxon>Bacillota</taxon>
        <taxon>Bacilli</taxon>
        <taxon>Bacillales</taxon>
        <taxon>Bacillaceae</taxon>
        <taxon>Alkalicoccus</taxon>
    </lineage>
</organism>
<dbReference type="Gene3D" id="3.30.530.20">
    <property type="match status" value="1"/>
</dbReference>
<dbReference type="SUPFAM" id="SSF55961">
    <property type="entry name" value="Bet v1-like"/>
    <property type="match status" value="1"/>
</dbReference>
<sequence>MKPHETGIDFETSLGAVTRSVSELEKEGETLRSVTLERSYNTTAEDLWDAVTNPERLERFFAPVSGELQLGGRYQIEGNADGKITACEPPEFFGATWEFGGGMSWIEVRISRDGEKRSRLSLSHLCPVDEHWEKFGPGAAGVGWDLSLLGLEAHLADIAFDRTDGHALMVSEEGKAFMIGSSKDWGRAAAAFGEDPAQAKAAAEQTTAFYTGEETQEG</sequence>
<keyword evidence="4" id="KW-1185">Reference proteome</keyword>
<dbReference type="RefSeq" id="WP_147803851.1">
    <property type="nucleotide sequence ID" value="NZ_CP144914.1"/>
</dbReference>
<accession>A0A5C7F7A0</accession>
<evidence type="ECO:0000256" key="1">
    <source>
        <dbReference type="ARBA" id="ARBA00006817"/>
    </source>
</evidence>
<evidence type="ECO:0000313" key="4">
    <source>
        <dbReference type="Proteomes" id="UP000321816"/>
    </source>
</evidence>
<comment type="similarity">
    <text evidence="1">Belongs to the AHA1 family.</text>
</comment>
<dbReference type="OrthoDB" id="2580049at2"/>
<dbReference type="EMBL" id="CP144914">
    <property type="protein sequence ID" value="WWD80366.1"/>
    <property type="molecule type" value="Genomic_DNA"/>
</dbReference>
<evidence type="ECO:0000313" key="3">
    <source>
        <dbReference type="EMBL" id="WWD80366.1"/>
    </source>
</evidence>
<dbReference type="KEGG" id="ahal:FTX54_002030"/>
<proteinExistence type="inferred from homology"/>
<dbReference type="InterPro" id="IPR023393">
    <property type="entry name" value="START-like_dom_sf"/>
</dbReference>
<evidence type="ECO:0000259" key="2">
    <source>
        <dbReference type="Pfam" id="PF08327"/>
    </source>
</evidence>
<dbReference type="CDD" id="cd08899">
    <property type="entry name" value="SRPBCC_CalC_Aha1-like_6"/>
    <property type="match status" value="1"/>
</dbReference>
<name>A0A5C7F7A0_9BACI</name>
<dbReference type="Proteomes" id="UP000321816">
    <property type="component" value="Chromosome"/>
</dbReference>
<dbReference type="AlphaFoldDB" id="A0A5C7F7A0"/>
<protein>
    <submittedName>
        <fullName evidence="3">SRPBCC family protein</fullName>
    </submittedName>
</protein>
<gene>
    <name evidence="3" type="ORF">FTX54_002030</name>
</gene>
<dbReference type="InterPro" id="IPR013538">
    <property type="entry name" value="ASHA1/2-like_C"/>
</dbReference>